<dbReference type="EMBL" id="ML976614">
    <property type="protein sequence ID" value="KAF1851763.1"/>
    <property type="molecule type" value="Genomic_DNA"/>
</dbReference>
<keyword evidence="3" id="KW-1185">Reference proteome</keyword>
<accession>A0A9P4GS71</accession>
<dbReference type="GeneID" id="63854249"/>
<feature type="region of interest" description="Disordered" evidence="1">
    <location>
        <begin position="65"/>
        <end position="149"/>
    </location>
</feature>
<proteinExistence type="predicted"/>
<comment type="caution">
    <text evidence="2">The sequence shown here is derived from an EMBL/GenBank/DDBJ whole genome shotgun (WGS) entry which is preliminary data.</text>
</comment>
<name>A0A9P4GS71_9PLEO</name>
<dbReference type="RefSeq" id="XP_040794326.1">
    <property type="nucleotide sequence ID" value="XM_040936999.1"/>
</dbReference>
<evidence type="ECO:0000313" key="2">
    <source>
        <dbReference type="EMBL" id="KAF1851763.1"/>
    </source>
</evidence>
<feature type="compositionally biased region" description="Polar residues" evidence="1">
    <location>
        <begin position="1"/>
        <end position="12"/>
    </location>
</feature>
<feature type="region of interest" description="Disordered" evidence="1">
    <location>
        <begin position="1"/>
        <end position="28"/>
    </location>
</feature>
<feature type="compositionally biased region" description="Polar residues" evidence="1">
    <location>
        <begin position="98"/>
        <end position="117"/>
    </location>
</feature>
<gene>
    <name evidence="2" type="ORF">K460DRAFT_40684</name>
</gene>
<organism evidence="2 3">
    <name type="scientific">Cucurbitaria berberidis CBS 394.84</name>
    <dbReference type="NCBI Taxonomy" id="1168544"/>
    <lineage>
        <taxon>Eukaryota</taxon>
        <taxon>Fungi</taxon>
        <taxon>Dikarya</taxon>
        <taxon>Ascomycota</taxon>
        <taxon>Pezizomycotina</taxon>
        <taxon>Dothideomycetes</taxon>
        <taxon>Pleosporomycetidae</taxon>
        <taxon>Pleosporales</taxon>
        <taxon>Pleosporineae</taxon>
        <taxon>Cucurbitariaceae</taxon>
        <taxon>Cucurbitaria</taxon>
    </lineage>
</organism>
<sequence length="260" mass="28220">MMACSLSHSQTRTNRKESVLDEPFGMPPTQFNISNKHDTVAEASLSQFEGAGIFFDTGNNGLSRLSTGSAGETEQDTRRTLSADISNEGATAAESGRRTTSTPESSDQTHQSGTSVANIEAMSPTVDEGTHQDPWTYSTSTTIPDLHEPQTSTTLVDSTMLREPIFPGRTDVTEYPYYGMEIGSIRRPDSRNQLEPQILAQEQVPRMRTLGSVSPIVRERMVSGFYSSSENSTSSVDQPTAGSTGTVAVHRAYTRSGTCY</sequence>
<dbReference type="Proteomes" id="UP000800039">
    <property type="component" value="Unassembled WGS sequence"/>
</dbReference>
<protein>
    <submittedName>
        <fullName evidence="2">Uncharacterized protein</fullName>
    </submittedName>
</protein>
<dbReference type="AlphaFoldDB" id="A0A9P4GS71"/>
<evidence type="ECO:0000313" key="3">
    <source>
        <dbReference type="Proteomes" id="UP000800039"/>
    </source>
</evidence>
<evidence type="ECO:0000256" key="1">
    <source>
        <dbReference type="SAM" id="MobiDB-lite"/>
    </source>
</evidence>
<reference evidence="2" key="1">
    <citation type="submission" date="2020-01" db="EMBL/GenBank/DDBJ databases">
        <authorList>
            <consortium name="DOE Joint Genome Institute"/>
            <person name="Haridas S."/>
            <person name="Albert R."/>
            <person name="Binder M."/>
            <person name="Bloem J."/>
            <person name="Labutti K."/>
            <person name="Salamov A."/>
            <person name="Andreopoulos B."/>
            <person name="Baker S.E."/>
            <person name="Barry K."/>
            <person name="Bills G."/>
            <person name="Bluhm B.H."/>
            <person name="Cannon C."/>
            <person name="Castanera R."/>
            <person name="Culley D.E."/>
            <person name="Daum C."/>
            <person name="Ezra D."/>
            <person name="Gonzalez J.B."/>
            <person name="Henrissat B."/>
            <person name="Kuo A."/>
            <person name="Liang C."/>
            <person name="Lipzen A."/>
            <person name="Lutzoni F."/>
            <person name="Magnuson J."/>
            <person name="Mondo S."/>
            <person name="Nolan M."/>
            <person name="Ohm R."/>
            <person name="Pangilinan J."/>
            <person name="Park H.-J."/>
            <person name="Ramirez L."/>
            <person name="Alfaro M."/>
            <person name="Sun H."/>
            <person name="Tritt A."/>
            <person name="Yoshinaga Y."/>
            <person name="Zwiers L.-H."/>
            <person name="Turgeon B.G."/>
            <person name="Goodwin S.B."/>
            <person name="Spatafora J.W."/>
            <person name="Crous P.W."/>
            <person name="Grigoriev I.V."/>
        </authorList>
    </citation>
    <scope>NUCLEOTIDE SEQUENCE</scope>
    <source>
        <strain evidence="2">CBS 394.84</strain>
    </source>
</reference>
<feature type="compositionally biased region" description="Polar residues" evidence="1">
    <location>
        <begin position="133"/>
        <end position="149"/>
    </location>
</feature>